<evidence type="ECO:0008006" key="4">
    <source>
        <dbReference type="Google" id="ProtNLM"/>
    </source>
</evidence>
<protein>
    <recommendedName>
        <fullName evidence="4">Secreted protein</fullName>
    </recommendedName>
</protein>
<dbReference type="EMBL" id="JAPQEX020000001">
    <property type="protein sequence ID" value="MDG1643502.1"/>
    <property type="molecule type" value="Genomic_DNA"/>
</dbReference>
<reference evidence="1" key="1">
    <citation type="submission" date="2023-03" db="EMBL/GenBank/DDBJ databases">
        <title>identification of new KPC variant in Klebsiella huaxiensis from the Hospital Sewage Samples in China.</title>
        <authorList>
            <person name="Wu Y."/>
        </authorList>
    </citation>
    <scope>NUCLEOTIDE SEQUENCE</scope>
    <source>
        <strain evidence="1">ZR-9</strain>
    </source>
</reference>
<comment type="caution">
    <text evidence="1">The sequence shown here is derived from an EMBL/GenBank/DDBJ whole genome shotgun (WGS) entry which is preliminary data.</text>
</comment>
<evidence type="ECO:0000313" key="2">
    <source>
        <dbReference type="EMBL" id="MDG1643502.1"/>
    </source>
</evidence>
<evidence type="ECO:0000313" key="3">
    <source>
        <dbReference type="Proteomes" id="UP001075001"/>
    </source>
</evidence>
<sequence>MVNLYRRCSVFISACWAIITALSFDVNPLERVLTTLRRVVECAFKAATGHTLPQKAEWKIVERMCSESVREQVNIFGRRPRNTGALCSPLLSH</sequence>
<accession>A0ABT6EFE7</accession>
<keyword evidence="3" id="KW-1185">Reference proteome</keyword>
<dbReference type="Proteomes" id="UP001075001">
    <property type="component" value="Unassembled WGS sequence"/>
</dbReference>
<evidence type="ECO:0000313" key="1">
    <source>
        <dbReference type="EMBL" id="MDG1642975.1"/>
    </source>
</evidence>
<name>A0ABT6EFE7_9ENTR</name>
<dbReference type="RefSeq" id="WP_277738648.1">
    <property type="nucleotide sequence ID" value="NZ_JAPQEX020000001.1"/>
</dbReference>
<proteinExistence type="predicted"/>
<gene>
    <name evidence="1" type="ORF">OXR69_014020</name>
    <name evidence="2" type="ORF">OXR69_016720</name>
</gene>
<dbReference type="EMBL" id="JAPQEX020000001">
    <property type="protein sequence ID" value="MDG1642975.1"/>
    <property type="molecule type" value="Genomic_DNA"/>
</dbReference>
<organism evidence="1 3">
    <name type="scientific">Klebsiella huaxiensis</name>
    <dbReference type="NCBI Taxonomy" id="2153354"/>
    <lineage>
        <taxon>Bacteria</taxon>
        <taxon>Pseudomonadati</taxon>
        <taxon>Pseudomonadota</taxon>
        <taxon>Gammaproteobacteria</taxon>
        <taxon>Enterobacterales</taxon>
        <taxon>Enterobacteriaceae</taxon>
        <taxon>Klebsiella/Raoultella group</taxon>
        <taxon>Klebsiella</taxon>
    </lineage>
</organism>